<evidence type="ECO:0000259" key="1">
    <source>
        <dbReference type="Pfam" id="PF13173"/>
    </source>
</evidence>
<dbReference type="EMBL" id="AP022575">
    <property type="protein sequence ID" value="BBX72184.1"/>
    <property type="molecule type" value="Genomic_DNA"/>
</dbReference>
<dbReference type="SUPFAM" id="SSF52540">
    <property type="entry name" value="P-loop containing nucleoside triphosphate hydrolases"/>
    <property type="match status" value="1"/>
</dbReference>
<gene>
    <name evidence="2" type="ORF">MSHI_00900</name>
</gene>
<protein>
    <recommendedName>
        <fullName evidence="1">AAA domain-containing protein</fullName>
    </recommendedName>
</protein>
<organism evidence="2 3">
    <name type="scientific">Mycobacterium shinjukuense</name>
    <dbReference type="NCBI Taxonomy" id="398694"/>
    <lineage>
        <taxon>Bacteria</taxon>
        <taxon>Bacillati</taxon>
        <taxon>Actinomycetota</taxon>
        <taxon>Actinomycetes</taxon>
        <taxon>Mycobacteriales</taxon>
        <taxon>Mycobacteriaceae</taxon>
        <taxon>Mycobacterium</taxon>
    </lineage>
</organism>
<sequence length="116" mass="12408">MLIDGHDAAARLRRALDRAPAVLLTRPRQVGKTTLSRLVSRSTPECTIDAENPVHAARLADAMLALSGLSGLITIDEAQRIPGLFPVVRVLVDRPGMPAPSVIGADLRPVVDAPYR</sequence>
<feature type="domain" description="AAA" evidence="1">
    <location>
        <begin position="20"/>
        <end position="95"/>
    </location>
</feature>
<keyword evidence="3" id="KW-1185">Reference proteome</keyword>
<dbReference type="Pfam" id="PF13173">
    <property type="entry name" value="AAA_14"/>
    <property type="match status" value="1"/>
</dbReference>
<dbReference type="InterPro" id="IPR027417">
    <property type="entry name" value="P-loop_NTPase"/>
</dbReference>
<dbReference type="AlphaFoldDB" id="A0A7I7MIK6"/>
<name>A0A7I7MIK6_9MYCO</name>
<accession>A0A7I7MIK6</accession>
<dbReference type="InterPro" id="IPR041682">
    <property type="entry name" value="AAA_14"/>
</dbReference>
<dbReference type="PANTHER" id="PTHR43566">
    <property type="entry name" value="CONSERVED PROTEIN"/>
    <property type="match status" value="1"/>
</dbReference>
<dbReference type="Proteomes" id="UP000467236">
    <property type="component" value="Chromosome"/>
</dbReference>
<dbReference type="KEGG" id="mshj:MSHI_00900"/>
<dbReference type="RefSeq" id="WP_232065395.1">
    <property type="nucleotide sequence ID" value="NZ_AP022575.1"/>
</dbReference>
<dbReference type="PANTHER" id="PTHR43566:SF2">
    <property type="entry name" value="DUF4143 DOMAIN-CONTAINING PROTEIN"/>
    <property type="match status" value="1"/>
</dbReference>
<evidence type="ECO:0000313" key="2">
    <source>
        <dbReference type="EMBL" id="BBX72184.1"/>
    </source>
</evidence>
<proteinExistence type="predicted"/>
<reference evidence="2 3" key="1">
    <citation type="journal article" date="2019" name="Emerg. Microbes Infect.">
        <title>Comprehensive subspecies identification of 175 nontuberculous mycobacteria species based on 7547 genomic profiles.</title>
        <authorList>
            <person name="Matsumoto Y."/>
            <person name="Kinjo T."/>
            <person name="Motooka D."/>
            <person name="Nabeya D."/>
            <person name="Jung N."/>
            <person name="Uechi K."/>
            <person name="Horii T."/>
            <person name="Iida T."/>
            <person name="Fujita J."/>
            <person name="Nakamura S."/>
        </authorList>
    </citation>
    <scope>NUCLEOTIDE SEQUENCE [LARGE SCALE GENOMIC DNA]</scope>
    <source>
        <strain evidence="2 3">JCM 14233</strain>
    </source>
</reference>
<evidence type="ECO:0000313" key="3">
    <source>
        <dbReference type="Proteomes" id="UP000467236"/>
    </source>
</evidence>